<name>A0A4P6FCL4_9MICO</name>
<evidence type="ECO:0008006" key="5">
    <source>
        <dbReference type="Google" id="ProtNLM"/>
    </source>
</evidence>
<feature type="transmembrane region" description="Helical" evidence="2">
    <location>
        <begin position="240"/>
        <end position="261"/>
    </location>
</feature>
<evidence type="ECO:0000313" key="4">
    <source>
        <dbReference type="Proteomes" id="UP000291259"/>
    </source>
</evidence>
<feature type="transmembrane region" description="Helical" evidence="2">
    <location>
        <begin position="440"/>
        <end position="465"/>
    </location>
</feature>
<keyword evidence="2" id="KW-1133">Transmembrane helix</keyword>
<organism evidence="3 4">
    <name type="scientific">Agromyces protaetiae</name>
    <dbReference type="NCBI Taxonomy" id="2509455"/>
    <lineage>
        <taxon>Bacteria</taxon>
        <taxon>Bacillati</taxon>
        <taxon>Actinomycetota</taxon>
        <taxon>Actinomycetes</taxon>
        <taxon>Micrococcales</taxon>
        <taxon>Microbacteriaceae</taxon>
        <taxon>Agromyces</taxon>
    </lineage>
</organism>
<keyword evidence="4" id="KW-1185">Reference proteome</keyword>
<feature type="transmembrane region" description="Helical" evidence="2">
    <location>
        <begin position="329"/>
        <end position="353"/>
    </location>
</feature>
<feature type="transmembrane region" description="Helical" evidence="2">
    <location>
        <begin position="198"/>
        <end position="219"/>
    </location>
</feature>
<evidence type="ECO:0000256" key="2">
    <source>
        <dbReference type="SAM" id="Phobius"/>
    </source>
</evidence>
<feature type="region of interest" description="Disordered" evidence="1">
    <location>
        <begin position="1081"/>
        <end position="1105"/>
    </location>
</feature>
<feature type="transmembrane region" description="Helical" evidence="2">
    <location>
        <begin position="158"/>
        <end position="186"/>
    </location>
</feature>
<evidence type="ECO:0000256" key="1">
    <source>
        <dbReference type="SAM" id="MobiDB-lite"/>
    </source>
</evidence>
<keyword evidence="2" id="KW-0472">Membrane</keyword>
<accession>A0A4P6FCL4</accession>
<feature type="transmembrane region" description="Helical" evidence="2">
    <location>
        <begin position="506"/>
        <end position="524"/>
    </location>
</feature>
<feature type="transmembrane region" description="Helical" evidence="2">
    <location>
        <begin position="400"/>
        <end position="420"/>
    </location>
</feature>
<protein>
    <recommendedName>
        <fullName evidence="5">PNPLA domain-containing protein</fullName>
    </recommendedName>
</protein>
<feature type="transmembrane region" description="Helical" evidence="2">
    <location>
        <begin position="281"/>
        <end position="301"/>
    </location>
</feature>
<dbReference type="OrthoDB" id="581211at2"/>
<feature type="transmembrane region" description="Helical" evidence="2">
    <location>
        <begin position="359"/>
        <end position="380"/>
    </location>
</feature>
<sequence>MTGQSGSAVRSGVPSQAAETARIRALKAAQRTAAEQRVARYTVRKSREGVRIEPRTWRSIGAVLSWIAVAALVGVVLGEIDRLIASVPADGRSHSLNVAISPLAITHVDSWAAWASAPLHDRLGYWITLSAVVDLVLAFALVQLFLRLLHLAGEELRLVPAYAIASYAVFELIENSLQAIAGIAIASGLPTLADAISWPLAFASTGKVLSLVVLIVAFLRIKAYRDAIFGGLRRILQAVWVHRLATLAILVIAVLACIPAADLLDQLPDVQRQWADGFTGFRHAVFAVGALIGTAAGTFALGRRRTRLLVETRVMRLIRMPADDGWDAAWPWVIAPAVLVAVGVGVSLASLTIGLPFPVHLPTAIPLLIVLGAIPVFAGIGWRKAVDTDPEPADPHRARFSWMVGDALAVFVLVAGGIGIVRSYVVPALLADQTPAGASLWPSIVAAVAVVAGGAVAVLAPRFLLPRLGPATFRSLGLDPDSRLHQEPPRLDLDPDDRYVTPVSRVEVPSIIVGVVVLAVFMLFPVPVGAFLGAVAVALASISAWVSILGSFTLLVQPRALVLPFGWLKLKAPPVLTLAILIPFALNLVVSAYFGDETVHAVQVSASRGESADDPNALSSYLDEVQADVACNVAVKGHDPVRPVFLIAAEGGGIRAAYWTASALAALEDCGARSGYVASGISGGSVGLAIASSVDTAIAAELPRHPSEAESRAAEAKASAEIIASARAASGPDVVSSALVGLAVGDLYAGATGIRVPSVTPDPDGDDLGLRWRDRAAIVEALWERDAPALATSFSSTIDRRTGMLMMNSADVVTKCRLLVDQVPVTDRGPKAACDSAGGLPSMLGFRELPLDEEARDADPPVDLSECLTTLDWSTAAMLSARFAVITPTGGMPANAPCNTPEDAQFVDGGYVEPTSLAALADTAPELMALLAKQNEQRAEGEGWLVPVLLYLRNTQGYDLAKDVARAESEALVPITGSAARTNLTAEDSWLQRIVLSLPSACPSEPADAVGCRAALARFFGTDDSGLPGILDDGMVEIAPASTPAVVPPLGWALSQLSQSRFDSAIATAAGCTAMGESVRRDASVDAAEPPVETADDGEAPPDATAGYPGLAKLGEVMGFDPCAAIANRSRAAAGAGG</sequence>
<dbReference type="AlphaFoldDB" id="A0A4P6FCL4"/>
<dbReference type="KEGG" id="agf:ET445_09600"/>
<proteinExistence type="predicted"/>
<reference evidence="3 4" key="1">
    <citation type="submission" date="2019-01" db="EMBL/GenBank/DDBJ databases">
        <title>Genome sequencing of strain FW100M-8.</title>
        <authorList>
            <person name="Heo J."/>
            <person name="Kim S.-J."/>
            <person name="Kim J.-S."/>
            <person name="Hong S.-B."/>
            <person name="Kwon S.-W."/>
        </authorList>
    </citation>
    <scope>NUCLEOTIDE SEQUENCE [LARGE SCALE GENOMIC DNA]</scope>
    <source>
        <strain evidence="3 4">FW100M-8</strain>
    </source>
</reference>
<feature type="transmembrane region" description="Helical" evidence="2">
    <location>
        <begin position="123"/>
        <end position="146"/>
    </location>
</feature>
<dbReference type="RefSeq" id="WP_129190934.1">
    <property type="nucleotide sequence ID" value="NZ_CP035491.1"/>
</dbReference>
<evidence type="ECO:0000313" key="3">
    <source>
        <dbReference type="EMBL" id="QAY73555.1"/>
    </source>
</evidence>
<keyword evidence="2" id="KW-0812">Transmembrane</keyword>
<dbReference type="Proteomes" id="UP000291259">
    <property type="component" value="Chromosome"/>
</dbReference>
<dbReference type="EMBL" id="CP035491">
    <property type="protein sequence ID" value="QAY73555.1"/>
    <property type="molecule type" value="Genomic_DNA"/>
</dbReference>
<gene>
    <name evidence="3" type="ORF">ET445_09600</name>
</gene>
<feature type="transmembrane region" description="Helical" evidence="2">
    <location>
        <begin position="530"/>
        <end position="555"/>
    </location>
</feature>
<feature type="transmembrane region" description="Helical" evidence="2">
    <location>
        <begin position="60"/>
        <end position="78"/>
    </location>
</feature>